<evidence type="ECO:0000313" key="4">
    <source>
        <dbReference type="EMBL" id="SEW14017.1"/>
    </source>
</evidence>
<evidence type="ECO:0000313" key="5">
    <source>
        <dbReference type="Proteomes" id="UP000051862"/>
    </source>
</evidence>
<dbReference type="Proteomes" id="UP000250136">
    <property type="component" value="Chromosome"/>
</dbReference>
<dbReference type="AlphaFoldDB" id="A0A0Q2QPV7"/>
<name>A0A0Q2QPV7_9EURY</name>
<dbReference type="Proteomes" id="UP000182125">
    <property type="component" value="Unassembled WGS sequence"/>
</dbReference>
<dbReference type="EMBL" id="CP015105">
    <property type="protein sequence ID" value="ASJ11777.1"/>
    <property type="molecule type" value="Genomic_DNA"/>
</dbReference>
<protein>
    <submittedName>
        <fullName evidence="3">Uncharacterized protein</fullName>
    </submittedName>
</protein>
<evidence type="ECO:0000313" key="3">
    <source>
        <dbReference type="EMBL" id="KQH81933.1"/>
    </source>
</evidence>
<dbReference type="STRING" id="277988.SAMN05216170_1835"/>
<dbReference type="GeneID" id="33333201"/>
<dbReference type="OrthoDB" id="101131at2157"/>
<sequence>MSSVRRVTAWRTGYLSIGVIFVLIGVLVGHYVEELFGMFFGIFGLSLLFEACRKSALMVSSGKDEFKVIVRGRKPPFNVIIQKNGRPLWKGEVADYVEVGDFYFDLVDGKLLVRFEGEPLGRLP</sequence>
<keyword evidence="1" id="KW-0472">Membrane</keyword>
<dbReference type="Proteomes" id="UP000051862">
    <property type="component" value="Unassembled WGS sequence"/>
</dbReference>
<dbReference type="RefSeq" id="WP_055429816.1">
    <property type="nucleotide sequence ID" value="NZ_CP015105.1"/>
</dbReference>
<dbReference type="KEGG" id="ttd:A3L14_02225"/>
<evidence type="ECO:0000313" key="6">
    <source>
        <dbReference type="Proteomes" id="UP000182125"/>
    </source>
</evidence>
<reference evidence="2 7" key="2">
    <citation type="submission" date="2016-04" db="EMBL/GenBank/DDBJ databases">
        <title>Complete genome sequence of Thermococcus thioreducens type strain OGL-20P.</title>
        <authorList>
            <person name="Oger P.M."/>
        </authorList>
    </citation>
    <scope>NUCLEOTIDE SEQUENCE [LARGE SCALE GENOMIC DNA]</scope>
    <source>
        <strain evidence="2 7">OGL-20P</strain>
    </source>
</reference>
<dbReference type="EMBL" id="LIXN01000014">
    <property type="protein sequence ID" value="KQH81933.1"/>
    <property type="molecule type" value="Genomic_DNA"/>
</dbReference>
<evidence type="ECO:0000313" key="2">
    <source>
        <dbReference type="EMBL" id="ASJ11777.1"/>
    </source>
</evidence>
<reference evidence="4 6" key="3">
    <citation type="submission" date="2016-10" db="EMBL/GenBank/DDBJ databases">
        <authorList>
            <person name="de Groot N.N."/>
        </authorList>
    </citation>
    <scope>NUCLEOTIDE SEQUENCE [LARGE SCALE GENOMIC DNA]</scope>
    <source>
        <strain evidence="4 6">OGL-20</strain>
    </source>
</reference>
<proteinExistence type="predicted"/>
<evidence type="ECO:0000313" key="7">
    <source>
        <dbReference type="Proteomes" id="UP000250136"/>
    </source>
</evidence>
<evidence type="ECO:0000256" key="1">
    <source>
        <dbReference type="SAM" id="Phobius"/>
    </source>
</evidence>
<feature type="transmembrane region" description="Helical" evidence="1">
    <location>
        <begin position="12"/>
        <end position="29"/>
    </location>
</feature>
<keyword evidence="1" id="KW-1133">Transmembrane helix</keyword>
<dbReference type="EMBL" id="FOIW01000002">
    <property type="protein sequence ID" value="SEW14017.1"/>
    <property type="molecule type" value="Genomic_DNA"/>
</dbReference>
<dbReference type="PATRIC" id="fig|277988.4.peg.1748"/>
<keyword evidence="1" id="KW-0812">Transmembrane</keyword>
<reference evidence="3 5" key="1">
    <citation type="submission" date="2015-08" db="EMBL/GenBank/DDBJ databases">
        <title>Thermococcus thioreducens DSM 14981 genome sequencing.</title>
        <authorList>
            <person name="Hong S.-J."/>
            <person name="Kim M.-C."/>
            <person name="Shin J.-H."/>
        </authorList>
    </citation>
    <scope>NUCLEOTIDE SEQUENCE [LARGE SCALE GENOMIC DNA]</scope>
    <source>
        <strain evidence="3 5">DSM 14981</strain>
    </source>
</reference>
<organism evidence="3 5">
    <name type="scientific">Thermococcus thioreducens</name>
    <dbReference type="NCBI Taxonomy" id="277988"/>
    <lineage>
        <taxon>Archaea</taxon>
        <taxon>Methanobacteriati</taxon>
        <taxon>Methanobacteriota</taxon>
        <taxon>Thermococci</taxon>
        <taxon>Thermococcales</taxon>
        <taxon>Thermococcaceae</taxon>
        <taxon>Thermococcus</taxon>
    </lineage>
</organism>
<gene>
    <name evidence="2" type="ORF">A3L14_02225</name>
    <name evidence="3" type="ORF">AMR53_08310</name>
    <name evidence="4" type="ORF">SAMN05216170_1835</name>
</gene>
<keyword evidence="7" id="KW-1185">Reference proteome</keyword>
<accession>A0A0Q2QPV7</accession>